<gene>
    <name evidence="1" type="ORF">CLOSPI_01470</name>
</gene>
<dbReference type="AlphaFoldDB" id="B1C2K8"/>
<evidence type="ECO:0000313" key="2">
    <source>
        <dbReference type="Proteomes" id="UP000004910"/>
    </source>
</evidence>
<sequence length="63" mass="7011">MEGVELTVKAQKDIYKYGSLEKAPITKNAKGETAKVLVTDKKGYAVSDELPFGTYSQRNENTR</sequence>
<reference evidence="1" key="2">
    <citation type="submission" date="2014-06" db="EMBL/GenBank/DDBJ databases">
        <title>Draft genome sequence of Clostridium spiroforme (DSM 1552).</title>
        <authorList>
            <person name="Sudarsanam P."/>
            <person name="Ley R."/>
            <person name="Guruge J."/>
            <person name="Turnbaugh P.J."/>
            <person name="Mahowald M."/>
            <person name="Liep D."/>
            <person name="Gordon J."/>
        </authorList>
    </citation>
    <scope>NUCLEOTIDE SEQUENCE</scope>
    <source>
        <strain evidence="1">DSM 1552</strain>
    </source>
</reference>
<protein>
    <submittedName>
        <fullName evidence="1">Uncharacterized protein</fullName>
    </submittedName>
</protein>
<comment type="caution">
    <text evidence="1">The sequence shown here is derived from an EMBL/GenBank/DDBJ whole genome shotgun (WGS) entry which is preliminary data.</text>
</comment>
<name>B1C2K8_9FIRM</name>
<dbReference type="RefSeq" id="WP_004609985.1">
    <property type="nucleotide sequence ID" value="NZ_CP102275.1"/>
</dbReference>
<dbReference type="InterPro" id="IPR013783">
    <property type="entry name" value="Ig-like_fold"/>
</dbReference>
<proteinExistence type="predicted"/>
<dbReference type="OrthoDB" id="1769694at2"/>
<dbReference type="Proteomes" id="UP000004910">
    <property type="component" value="Unassembled WGS sequence"/>
</dbReference>
<accession>B1C2K8</accession>
<reference evidence="1" key="1">
    <citation type="submission" date="2008-02" db="EMBL/GenBank/DDBJ databases">
        <authorList>
            <person name="Fulton L."/>
            <person name="Clifton S."/>
            <person name="Fulton B."/>
            <person name="Xu J."/>
            <person name="Minx P."/>
            <person name="Pepin K.H."/>
            <person name="Johnson M."/>
            <person name="Thiruvilangam P."/>
            <person name="Bhonagiri V."/>
            <person name="Nash W.E."/>
            <person name="Mardis E.R."/>
            <person name="Wilson R.K."/>
        </authorList>
    </citation>
    <scope>NUCLEOTIDE SEQUENCE [LARGE SCALE GENOMIC DNA]</scope>
    <source>
        <strain evidence="1">DSM 1552</strain>
    </source>
</reference>
<dbReference type="Gene3D" id="2.60.40.10">
    <property type="entry name" value="Immunoglobulins"/>
    <property type="match status" value="1"/>
</dbReference>
<dbReference type="GeneID" id="94017245"/>
<evidence type="ECO:0000313" key="1">
    <source>
        <dbReference type="EMBL" id="EDS74693.1"/>
    </source>
</evidence>
<dbReference type="EMBL" id="ABIK02000010">
    <property type="protein sequence ID" value="EDS74693.1"/>
    <property type="molecule type" value="Genomic_DNA"/>
</dbReference>
<keyword evidence="2" id="KW-1185">Reference proteome</keyword>
<dbReference type="HOGENOM" id="CLU_2877996_0_0_9"/>
<organism evidence="1 2">
    <name type="scientific">Thomasclavelia spiroformis DSM 1552</name>
    <dbReference type="NCBI Taxonomy" id="428126"/>
    <lineage>
        <taxon>Bacteria</taxon>
        <taxon>Bacillati</taxon>
        <taxon>Bacillota</taxon>
        <taxon>Erysipelotrichia</taxon>
        <taxon>Erysipelotrichales</taxon>
        <taxon>Coprobacillaceae</taxon>
        <taxon>Thomasclavelia</taxon>
    </lineage>
</organism>
<dbReference type="STRING" id="428126.CLOSPI_01470"/>